<evidence type="ECO:0000313" key="4">
    <source>
        <dbReference type="Proteomes" id="UP000187209"/>
    </source>
</evidence>
<sequence>MASTMHPLKQSQKSPSKEVTNSLITQKQASSELNKEINDSKFQIRENQVQKEWLNQLNSKIHVSPKPNDNFFVDLKSKYEICKGTNLGKLMSDLIKAYEKFNSQSSSYDILNTEKEQLLQDYQKITNSLSQEANLRKKAMILQESLESKGKLINDLENKLKVLRHEYQDIKNTLDNNDIKNYIESRDKIVCETYKCIEEQTFLMTEIDKIDLDIKLEKNVNKITPETTNRLLKSRKKDMENSIAEIMRVIRDKEKIVTKLKMDAKKNAAIFKAKNNETDLAKSCRSCTNLQSPNNASRKSLKFSPNNTMKTHENLVSAESQSPDRDKAVKLFTKGFNHENSEKIIKTLNRFGTENQSFATKLVKLNRDGFKLS</sequence>
<dbReference type="Proteomes" id="UP000187209">
    <property type="component" value="Unassembled WGS sequence"/>
</dbReference>
<accession>A0A1R2B5N8</accession>
<evidence type="ECO:0000256" key="1">
    <source>
        <dbReference type="SAM" id="Coils"/>
    </source>
</evidence>
<keyword evidence="1" id="KW-0175">Coiled coil</keyword>
<evidence type="ECO:0000313" key="3">
    <source>
        <dbReference type="EMBL" id="OMJ72082.1"/>
    </source>
</evidence>
<dbReference type="AlphaFoldDB" id="A0A1R2B5N8"/>
<protein>
    <submittedName>
        <fullName evidence="3">Uncharacterized protein</fullName>
    </submittedName>
</protein>
<proteinExistence type="predicted"/>
<dbReference type="EMBL" id="MPUH01000932">
    <property type="protein sequence ID" value="OMJ72082.1"/>
    <property type="molecule type" value="Genomic_DNA"/>
</dbReference>
<feature type="region of interest" description="Disordered" evidence="2">
    <location>
        <begin position="1"/>
        <end position="24"/>
    </location>
</feature>
<gene>
    <name evidence="3" type="ORF">SteCoe_29563</name>
</gene>
<evidence type="ECO:0000256" key="2">
    <source>
        <dbReference type="SAM" id="MobiDB-lite"/>
    </source>
</evidence>
<organism evidence="3 4">
    <name type="scientific">Stentor coeruleus</name>
    <dbReference type="NCBI Taxonomy" id="5963"/>
    <lineage>
        <taxon>Eukaryota</taxon>
        <taxon>Sar</taxon>
        <taxon>Alveolata</taxon>
        <taxon>Ciliophora</taxon>
        <taxon>Postciliodesmatophora</taxon>
        <taxon>Heterotrichea</taxon>
        <taxon>Heterotrichida</taxon>
        <taxon>Stentoridae</taxon>
        <taxon>Stentor</taxon>
    </lineage>
</organism>
<feature type="coiled-coil region" evidence="1">
    <location>
        <begin position="108"/>
        <end position="173"/>
    </location>
</feature>
<keyword evidence="4" id="KW-1185">Reference proteome</keyword>
<comment type="caution">
    <text evidence="3">The sequence shown here is derived from an EMBL/GenBank/DDBJ whole genome shotgun (WGS) entry which is preliminary data.</text>
</comment>
<reference evidence="3 4" key="1">
    <citation type="submission" date="2016-11" db="EMBL/GenBank/DDBJ databases">
        <title>The macronuclear genome of Stentor coeruleus: a giant cell with tiny introns.</title>
        <authorList>
            <person name="Slabodnick M."/>
            <person name="Ruby J.G."/>
            <person name="Reiff S.B."/>
            <person name="Swart E.C."/>
            <person name="Gosai S."/>
            <person name="Prabakaran S."/>
            <person name="Witkowska E."/>
            <person name="Larue G.E."/>
            <person name="Fisher S."/>
            <person name="Freeman R.M."/>
            <person name="Gunawardena J."/>
            <person name="Chu W."/>
            <person name="Stover N.A."/>
            <person name="Gregory B.D."/>
            <person name="Nowacki M."/>
            <person name="Derisi J."/>
            <person name="Roy S.W."/>
            <person name="Marshall W.F."/>
            <person name="Sood P."/>
        </authorList>
    </citation>
    <scope>NUCLEOTIDE SEQUENCE [LARGE SCALE GENOMIC DNA]</scope>
    <source>
        <strain evidence="3">WM001</strain>
    </source>
</reference>
<name>A0A1R2B5N8_9CILI</name>